<protein>
    <recommendedName>
        <fullName evidence="4">Amidotransferase</fullName>
    </recommendedName>
</protein>
<evidence type="ECO:0000313" key="2">
    <source>
        <dbReference type="EMBL" id="WMX46453.1"/>
    </source>
</evidence>
<organism evidence="2 3">
    <name type="scientific">Streptomyces roseicoloratus</name>
    <dbReference type="NCBI Taxonomy" id="2508722"/>
    <lineage>
        <taxon>Bacteria</taxon>
        <taxon>Bacillati</taxon>
        <taxon>Actinomycetota</taxon>
        <taxon>Actinomycetes</taxon>
        <taxon>Kitasatosporales</taxon>
        <taxon>Streptomycetaceae</taxon>
        <taxon>Streptomyces</taxon>
    </lineage>
</organism>
<evidence type="ECO:0000256" key="1">
    <source>
        <dbReference type="SAM" id="Phobius"/>
    </source>
</evidence>
<accession>A0ABY9RXP4</accession>
<dbReference type="Proteomes" id="UP001250858">
    <property type="component" value="Chromosome"/>
</dbReference>
<sequence>MSSTATVASGVLVGLICAAGIVEVRERRAKPALNAMRIAIGIGGLVFLCVYIATGS</sequence>
<dbReference type="RefSeq" id="WP_309548979.1">
    <property type="nucleotide sequence ID" value="NZ_CP133762.1"/>
</dbReference>
<reference evidence="2 3" key="1">
    <citation type="submission" date="2023-09" db="EMBL/GenBank/DDBJ databases">
        <title>Complete genome of Streptomyces roseicoloratus T14.</title>
        <authorList>
            <person name="Bashizi T."/>
            <person name="Kim M.-J."/>
            <person name="Lee G."/>
            <person name="Tagele S.B."/>
            <person name="Shin J.-H."/>
        </authorList>
    </citation>
    <scope>NUCLEOTIDE SEQUENCE [LARGE SCALE GENOMIC DNA]</scope>
    <source>
        <strain evidence="2 3">T14</strain>
    </source>
</reference>
<keyword evidence="1" id="KW-1133">Transmembrane helix</keyword>
<proteinExistence type="predicted"/>
<gene>
    <name evidence="2" type="ORF">RGF97_18615</name>
</gene>
<name>A0ABY9RXP4_9ACTN</name>
<feature type="transmembrane region" description="Helical" evidence="1">
    <location>
        <begin position="36"/>
        <end position="54"/>
    </location>
</feature>
<keyword evidence="3" id="KW-1185">Reference proteome</keyword>
<evidence type="ECO:0008006" key="4">
    <source>
        <dbReference type="Google" id="ProtNLM"/>
    </source>
</evidence>
<dbReference type="EMBL" id="CP133762">
    <property type="protein sequence ID" value="WMX46453.1"/>
    <property type="molecule type" value="Genomic_DNA"/>
</dbReference>
<evidence type="ECO:0000313" key="3">
    <source>
        <dbReference type="Proteomes" id="UP001250858"/>
    </source>
</evidence>
<feature type="transmembrane region" description="Helical" evidence="1">
    <location>
        <begin position="6"/>
        <end position="24"/>
    </location>
</feature>
<keyword evidence="1" id="KW-0812">Transmembrane</keyword>
<keyword evidence="1" id="KW-0472">Membrane</keyword>